<evidence type="ECO:0000313" key="2">
    <source>
        <dbReference type="EMBL" id="TWH09360.1"/>
    </source>
</evidence>
<feature type="non-terminal residue" evidence="2">
    <location>
        <position position="428"/>
    </location>
</feature>
<dbReference type="InterPro" id="IPR025668">
    <property type="entry name" value="Tnp_DDE_dom"/>
</dbReference>
<dbReference type="InterPro" id="IPR047960">
    <property type="entry name" value="Transpos_IS1380"/>
</dbReference>
<evidence type="ECO:0000259" key="1">
    <source>
        <dbReference type="Pfam" id="PF13701"/>
    </source>
</evidence>
<dbReference type="NCBIfam" id="NF033539">
    <property type="entry name" value="transpos_IS1380"/>
    <property type="match status" value="1"/>
</dbReference>
<sequence>MSKSTSPYPHVSASATGTSLVSHAGAVVLLRAAEKTGLTAALTTELARFRKPLARHDPGKILLDLAVSLAVGGDCLADIAQLRAHPELFGAVASDPTVSRLIGVLAADADIALAAIGRARATARAHSWTAAGSSAPDHTIDEQKPLVIDIDATLVTAHSDKERAAPNFKRSYGFHPLCAFVDHGEHGTGEPVAMLLRPGNAGSNTAADHITVVQDALAQLPFDPGYRVGKKVLVRIDGAGGTHQLIEYLTKRRLSYSVGFGLTDTHAEAIDLVPKQAWTPAYDPDGQVRDGAWVTEITGLLDLSTWPNGMRVIVRKERPHPGAQLRFTDRDGLRLTAFVTNTRRGQLPDLELRHRRRARCEDRIRAAKVTGLQNLPLHGYDQNRIWLALVQLACELTAWMQMLAFTEVPARRWEPKIAGKIARHARRV</sequence>
<name>A0A562DI77_RHORH</name>
<dbReference type="EMBL" id="VLJT01000059">
    <property type="protein sequence ID" value="TWH09360.1"/>
    <property type="molecule type" value="Genomic_DNA"/>
</dbReference>
<comment type="caution">
    <text evidence="2">The sequence shown here is derived from an EMBL/GenBank/DDBJ whole genome shotgun (WGS) entry which is preliminary data.</text>
</comment>
<gene>
    <name evidence="2" type="ORF">L618_005800000110</name>
</gene>
<accession>A0A562DI77</accession>
<organism evidence="2 3">
    <name type="scientific">Rhodococcus rhodochrous J45</name>
    <dbReference type="NCBI Taxonomy" id="935266"/>
    <lineage>
        <taxon>Bacteria</taxon>
        <taxon>Bacillati</taxon>
        <taxon>Actinomycetota</taxon>
        <taxon>Actinomycetes</taxon>
        <taxon>Mycobacteriales</taxon>
        <taxon>Nocardiaceae</taxon>
        <taxon>Rhodococcus</taxon>
    </lineage>
</organism>
<dbReference type="AlphaFoldDB" id="A0A562DI77"/>
<feature type="domain" description="Transposase DDE" evidence="1">
    <location>
        <begin position="8"/>
        <end position="427"/>
    </location>
</feature>
<evidence type="ECO:0000313" key="3">
    <source>
        <dbReference type="Proteomes" id="UP000317573"/>
    </source>
</evidence>
<dbReference type="Pfam" id="PF13701">
    <property type="entry name" value="DDE_Tnp_1_4"/>
    <property type="match status" value="1"/>
</dbReference>
<dbReference type="RefSeq" id="WP_145693096.1">
    <property type="nucleotide sequence ID" value="NZ_VLJT01000059.1"/>
</dbReference>
<protein>
    <submittedName>
        <fullName evidence="2">DDE family transposase</fullName>
    </submittedName>
</protein>
<proteinExistence type="predicted"/>
<dbReference type="Proteomes" id="UP000317573">
    <property type="component" value="Unassembled WGS sequence"/>
</dbReference>
<reference evidence="2 3" key="1">
    <citation type="submission" date="2019-07" db="EMBL/GenBank/DDBJ databases">
        <title>Genome sequencing of lignin-degrading bacterial isolates.</title>
        <authorList>
            <person name="Gladden J."/>
        </authorList>
    </citation>
    <scope>NUCLEOTIDE SEQUENCE [LARGE SCALE GENOMIC DNA]</scope>
    <source>
        <strain evidence="2 3">J45</strain>
    </source>
</reference>